<dbReference type="Proteomes" id="UP000242146">
    <property type="component" value="Unassembled WGS sequence"/>
</dbReference>
<feature type="compositionally biased region" description="Low complexity" evidence="1">
    <location>
        <begin position="167"/>
        <end position="187"/>
    </location>
</feature>
<proteinExistence type="predicted"/>
<feature type="compositionally biased region" description="Low complexity" evidence="1">
    <location>
        <begin position="148"/>
        <end position="157"/>
    </location>
</feature>
<reference evidence="2 3" key="1">
    <citation type="submission" date="2016-07" db="EMBL/GenBank/DDBJ databases">
        <title>Pervasive Adenine N6-methylation of Active Genes in Fungi.</title>
        <authorList>
            <consortium name="DOE Joint Genome Institute"/>
            <person name="Mondo S.J."/>
            <person name="Dannebaum R.O."/>
            <person name="Kuo R.C."/>
            <person name="Labutti K."/>
            <person name="Haridas S."/>
            <person name="Kuo A."/>
            <person name="Salamov A."/>
            <person name="Ahrendt S.R."/>
            <person name="Lipzen A."/>
            <person name="Sullivan W."/>
            <person name="Andreopoulos W.B."/>
            <person name="Clum A."/>
            <person name="Lindquist E."/>
            <person name="Daum C."/>
            <person name="Ramamoorthy G.K."/>
            <person name="Gryganskyi A."/>
            <person name="Culley D."/>
            <person name="Magnuson J.K."/>
            <person name="James T.Y."/>
            <person name="O'Malley M.A."/>
            <person name="Stajich J.E."/>
            <person name="Spatafora J.W."/>
            <person name="Visel A."/>
            <person name="Grigoriev I.V."/>
        </authorList>
    </citation>
    <scope>NUCLEOTIDE SEQUENCE [LARGE SCALE GENOMIC DNA]</scope>
    <source>
        <strain evidence="2 3">NRRL 3301</strain>
    </source>
</reference>
<evidence type="ECO:0000313" key="2">
    <source>
        <dbReference type="EMBL" id="ORX63011.1"/>
    </source>
</evidence>
<dbReference type="OrthoDB" id="2290533at2759"/>
<feature type="compositionally biased region" description="Low complexity" evidence="1">
    <location>
        <begin position="91"/>
        <end position="111"/>
    </location>
</feature>
<evidence type="ECO:0000256" key="1">
    <source>
        <dbReference type="SAM" id="MobiDB-lite"/>
    </source>
</evidence>
<gene>
    <name evidence="2" type="ORF">DM01DRAFT_1331106</name>
</gene>
<dbReference type="AlphaFoldDB" id="A0A1X2GY42"/>
<sequence>MIERIFDVNEPIASKTVVAYDLAPSDQLNHIRSFVSLAKRNQLASINKDNKKKLTFDDLISGLPSPPVESPLSEFPSPPAPNTSDTPPMTPNTSVSSSSSTASGPTFSASSLSKQDIQEKLQALRSEKHRLFQLMKQAIQQDVEKAKQQPQPSPSSSWSGAIPTPPTVSRKSSLSSTNSSPRPSWSRPVHRSQSYQPQSRPHPYQRPLPAAGQQQSRYLY</sequence>
<feature type="region of interest" description="Disordered" evidence="1">
    <location>
        <begin position="57"/>
        <end position="114"/>
    </location>
</feature>
<comment type="caution">
    <text evidence="2">The sequence shown here is derived from an EMBL/GenBank/DDBJ whole genome shotgun (WGS) entry which is preliminary data.</text>
</comment>
<dbReference type="EMBL" id="MCGT01000001">
    <property type="protein sequence ID" value="ORX63011.1"/>
    <property type="molecule type" value="Genomic_DNA"/>
</dbReference>
<name>A0A1X2GY42_9FUNG</name>
<protein>
    <submittedName>
        <fullName evidence="2">Uncharacterized protein</fullName>
    </submittedName>
</protein>
<accession>A0A1X2GY42</accession>
<organism evidence="2 3">
    <name type="scientific">Hesseltinella vesiculosa</name>
    <dbReference type="NCBI Taxonomy" id="101127"/>
    <lineage>
        <taxon>Eukaryota</taxon>
        <taxon>Fungi</taxon>
        <taxon>Fungi incertae sedis</taxon>
        <taxon>Mucoromycota</taxon>
        <taxon>Mucoromycotina</taxon>
        <taxon>Mucoromycetes</taxon>
        <taxon>Mucorales</taxon>
        <taxon>Cunninghamellaceae</taxon>
        <taxon>Hesseltinella</taxon>
    </lineage>
</organism>
<feature type="region of interest" description="Disordered" evidence="1">
    <location>
        <begin position="139"/>
        <end position="220"/>
    </location>
</feature>
<evidence type="ECO:0000313" key="3">
    <source>
        <dbReference type="Proteomes" id="UP000242146"/>
    </source>
</evidence>
<keyword evidence="3" id="KW-1185">Reference proteome</keyword>